<dbReference type="KEGG" id="palr:HGI30_15330"/>
<dbReference type="RefSeq" id="WP_168908356.1">
    <property type="nucleotide sequence ID" value="NZ_CP051428.1"/>
</dbReference>
<evidence type="ECO:0000313" key="2">
    <source>
        <dbReference type="Proteomes" id="UP000502136"/>
    </source>
</evidence>
<accession>A0A6H2GZE0</accession>
<keyword evidence="2" id="KW-1185">Reference proteome</keyword>
<organism evidence="1 2">
    <name type="scientific">Paenibacillus albicereus</name>
    <dbReference type="NCBI Taxonomy" id="2726185"/>
    <lineage>
        <taxon>Bacteria</taxon>
        <taxon>Bacillati</taxon>
        <taxon>Bacillota</taxon>
        <taxon>Bacilli</taxon>
        <taxon>Bacillales</taxon>
        <taxon>Paenibacillaceae</taxon>
        <taxon>Paenibacillus</taxon>
    </lineage>
</organism>
<gene>
    <name evidence="1" type="ORF">HGI30_15330</name>
</gene>
<protein>
    <submittedName>
        <fullName evidence="1">Uncharacterized protein</fullName>
    </submittedName>
</protein>
<proteinExistence type="predicted"/>
<dbReference type="AlphaFoldDB" id="A0A6H2GZE0"/>
<dbReference type="Proteomes" id="UP000502136">
    <property type="component" value="Chromosome"/>
</dbReference>
<sequence>MTIDQLKQRHAALTKKIEQLGQLTDSHLDGVRQHFHLGTVGSAGPNNAKLNARRARSMDMSIDRAKKQIELMRELQVLEGQIKDIESGALERARTVREEIERRLRSSKPGDKVLDSAYGVVAVVRANQKSLTIMCDSGYKEARPYSLIVGPCA</sequence>
<dbReference type="EMBL" id="CP051428">
    <property type="protein sequence ID" value="QJC52804.1"/>
    <property type="molecule type" value="Genomic_DNA"/>
</dbReference>
<name>A0A6H2GZE0_9BACL</name>
<evidence type="ECO:0000313" key="1">
    <source>
        <dbReference type="EMBL" id="QJC52804.1"/>
    </source>
</evidence>
<reference evidence="1 2" key="1">
    <citation type="submission" date="2020-04" db="EMBL/GenBank/DDBJ databases">
        <title>Novel Paenibacillus strain UniB2 isolated from commercial digestive syrup.</title>
        <authorList>
            <person name="Thorat V."/>
            <person name="Kirdat K."/>
            <person name="Tiwarekar B."/>
            <person name="Yadav A."/>
        </authorList>
    </citation>
    <scope>NUCLEOTIDE SEQUENCE [LARGE SCALE GENOMIC DNA]</scope>
    <source>
        <strain evidence="1 2">UniB2</strain>
    </source>
</reference>